<dbReference type="PROSITE" id="PS01075">
    <property type="entry name" value="ACETATE_KINASE_1"/>
    <property type="match status" value="1"/>
</dbReference>
<evidence type="ECO:0000256" key="6">
    <source>
        <dbReference type="ARBA" id="ARBA00022777"/>
    </source>
</evidence>
<comment type="cofactor">
    <cofactor evidence="9">
        <name>Mg(2+)</name>
        <dbReference type="ChEBI" id="CHEBI:18420"/>
    </cofactor>
    <cofactor evidence="9">
        <name>Mn(2+)</name>
        <dbReference type="ChEBI" id="CHEBI:29035"/>
    </cofactor>
    <text evidence="9">Mg(2+). Can also accept Mn(2+).</text>
</comment>
<feature type="binding site" evidence="9">
    <location>
        <begin position="272"/>
        <end position="274"/>
    </location>
    <ligand>
        <name>ATP</name>
        <dbReference type="ChEBI" id="CHEBI:30616"/>
    </ligand>
</feature>
<evidence type="ECO:0000256" key="10">
    <source>
        <dbReference type="RuleBase" id="RU003835"/>
    </source>
</evidence>
<feature type="binding site" evidence="9">
    <location>
        <position position="366"/>
    </location>
    <ligand>
        <name>Mg(2+)</name>
        <dbReference type="ChEBI" id="CHEBI:18420"/>
    </ligand>
</feature>
<evidence type="ECO:0000313" key="12">
    <source>
        <dbReference type="Proteomes" id="UP001255416"/>
    </source>
</evidence>
<evidence type="ECO:0000313" key="11">
    <source>
        <dbReference type="EMBL" id="MDU9002308.1"/>
    </source>
</evidence>
<dbReference type="InterPro" id="IPR043129">
    <property type="entry name" value="ATPase_NBD"/>
</dbReference>
<comment type="catalytic activity">
    <reaction evidence="9">
        <text>acetate + ATP = acetyl phosphate + ADP</text>
        <dbReference type="Rhea" id="RHEA:11352"/>
        <dbReference type="ChEBI" id="CHEBI:22191"/>
        <dbReference type="ChEBI" id="CHEBI:30089"/>
        <dbReference type="ChEBI" id="CHEBI:30616"/>
        <dbReference type="ChEBI" id="CHEBI:456216"/>
        <dbReference type="EC" id="2.7.2.1"/>
    </reaction>
</comment>
<comment type="function">
    <text evidence="9">Catalyzes the formation of acetyl phosphate from acetate and ATP. Can also catalyze the reverse reaction.</text>
</comment>
<dbReference type="HAMAP" id="MF_00020">
    <property type="entry name" value="Acetate_kinase"/>
    <property type="match status" value="1"/>
</dbReference>
<feature type="binding site" evidence="9">
    <location>
        <position position="15"/>
    </location>
    <ligand>
        <name>ATP</name>
        <dbReference type="ChEBI" id="CHEBI:30616"/>
    </ligand>
</feature>
<reference evidence="12" key="1">
    <citation type="submission" date="2023-05" db="EMBL/GenBank/DDBJ databases">
        <title>Sedimentitalea sp. nov. JM2-8.</title>
        <authorList>
            <person name="Huang J."/>
        </authorList>
    </citation>
    <scope>NUCLEOTIDE SEQUENCE [LARGE SCALE GENOMIC DNA]</scope>
    <source>
        <strain evidence="12">KHS03</strain>
    </source>
</reference>
<dbReference type="PANTHER" id="PTHR21060:SF21">
    <property type="entry name" value="ACETATE KINASE"/>
    <property type="match status" value="1"/>
</dbReference>
<feature type="binding site" evidence="9">
    <location>
        <position position="83"/>
    </location>
    <ligand>
        <name>substrate</name>
    </ligand>
</feature>
<comment type="pathway">
    <text evidence="9">Metabolic intermediate biosynthesis; acetyl-CoA biosynthesis; acetyl-CoA from acetate: step 1/2.</text>
</comment>
<dbReference type="PROSITE" id="PS01076">
    <property type="entry name" value="ACETATE_KINASE_2"/>
    <property type="match status" value="1"/>
</dbReference>
<feature type="site" description="Transition state stabilizer" evidence="9">
    <location>
        <position position="171"/>
    </location>
</feature>
<comment type="caution">
    <text evidence="11">The sequence shown here is derived from an EMBL/GenBank/DDBJ whole genome shotgun (WGS) entry which is preliminary data.</text>
</comment>
<evidence type="ECO:0000256" key="9">
    <source>
        <dbReference type="HAMAP-Rule" id="MF_00020"/>
    </source>
</evidence>
<protein>
    <recommendedName>
        <fullName evidence="9">Acetate kinase</fullName>
        <ecNumber evidence="9">2.7.2.1</ecNumber>
    </recommendedName>
    <alternativeName>
        <fullName evidence="9">Acetokinase</fullName>
    </alternativeName>
</protein>
<keyword evidence="2 9" id="KW-0963">Cytoplasm</keyword>
<dbReference type="GO" id="GO:0008776">
    <property type="term" value="F:acetate kinase activity"/>
    <property type="evidence" value="ECO:0007669"/>
    <property type="project" value="UniProtKB-EC"/>
</dbReference>
<evidence type="ECO:0000256" key="7">
    <source>
        <dbReference type="ARBA" id="ARBA00022840"/>
    </source>
</evidence>
<evidence type="ECO:0000256" key="8">
    <source>
        <dbReference type="ARBA" id="ARBA00022842"/>
    </source>
</evidence>
<dbReference type="InterPro" id="IPR004372">
    <property type="entry name" value="Ac/propionate_kinase"/>
</dbReference>
<keyword evidence="4 9" id="KW-0479">Metal-binding</keyword>
<organism evidence="11 12">
    <name type="scientific">Sedimentitalea todarodis</name>
    <dbReference type="NCBI Taxonomy" id="1631240"/>
    <lineage>
        <taxon>Bacteria</taxon>
        <taxon>Pseudomonadati</taxon>
        <taxon>Pseudomonadota</taxon>
        <taxon>Alphaproteobacteria</taxon>
        <taxon>Rhodobacterales</taxon>
        <taxon>Paracoccaceae</taxon>
        <taxon>Sedimentitalea</taxon>
    </lineage>
</organism>
<evidence type="ECO:0000256" key="2">
    <source>
        <dbReference type="ARBA" id="ARBA00022490"/>
    </source>
</evidence>
<dbReference type="PANTHER" id="PTHR21060">
    <property type="entry name" value="ACETATE KINASE"/>
    <property type="match status" value="1"/>
</dbReference>
<comment type="subunit">
    <text evidence="9">Homodimer.</text>
</comment>
<dbReference type="InterPro" id="IPR023865">
    <property type="entry name" value="Aliphatic_acid_kinase_CS"/>
</dbReference>
<dbReference type="RefSeq" id="WP_316771910.1">
    <property type="nucleotide sequence ID" value="NZ_JASMWN010000001.1"/>
</dbReference>
<keyword evidence="12" id="KW-1185">Reference proteome</keyword>
<dbReference type="Proteomes" id="UP001255416">
    <property type="component" value="Unassembled WGS sequence"/>
</dbReference>
<dbReference type="PIRSF" id="PIRSF000722">
    <property type="entry name" value="Acetate_prop_kin"/>
    <property type="match status" value="1"/>
</dbReference>
<evidence type="ECO:0000256" key="3">
    <source>
        <dbReference type="ARBA" id="ARBA00022679"/>
    </source>
</evidence>
<comment type="similarity">
    <text evidence="1 9 10">Belongs to the acetokinase family.</text>
</comment>
<keyword evidence="6 9" id="KW-0418">Kinase</keyword>
<dbReference type="SUPFAM" id="SSF53067">
    <property type="entry name" value="Actin-like ATPase domain"/>
    <property type="match status" value="2"/>
</dbReference>
<comment type="subcellular location">
    <subcellularLocation>
        <location evidence="9">Cytoplasm</location>
    </subcellularLocation>
</comment>
<dbReference type="Gene3D" id="3.30.420.40">
    <property type="match status" value="2"/>
</dbReference>
<dbReference type="PRINTS" id="PR00471">
    <property type="entry name" value="ACETATEKNASE"/>
</dbReference>
<dbReference type="InterPro" id="IPR000890">
    <property type="entry name" value="Aliphatic_acid_kin_short-chain"/>
</dbReference>
<evidence type="ECO:0000256" key="4">
    <source>
        <dbReference type="ARBA" id="ARBA00022723"/>
    </source>
</evidence>
<accession>A0ABU3V870</accession>
<keyword evidence="3 9" id="KW-0808">Transferase</keyword>
<evidence type="ECO:0000256" key="5">
    <source>
        <dbReference type="ARBA" id="ARBA00022741"/>
    </source>
</evidence>
<evidence type="ECO:0000256" key="1">
    <source>
        <dbReference type="ARBA" id="ARBA00008748"/>
    </source>
</evidence>
<name>A0ABU3V870_9RHOB</name>
<feature type="active site" description="Proton donor/acceptor" evidence="9">
    <location>
        <position position="140"/>
    </location>
</feature>
<dbReference type="EC" id="2.7.2.1" evidence="9"/>
<dbReference type="NCBIfam" id="TIGR00016">
    <property type="entry name" value="ackA"/>
    <property type="match status" value="1"/>
</dbReference>
<dbReference type="EMBL" id="JASMWN010000001">
    <property type="protein sequence ID" value="MDU9002308.1"/>
    <property type="molecule type" value="Genomic_DNA"/>
</dbReference>
<keyword evidence="8 9" id="KW-0460">Magnesium</keyword>
<dbReference type="Pfam" id="PF00871">
    <property type="entry name" value="Acetate_kinase"/>
    <property type="match status" value="1"/>
</dbReference>
<keyword evidence="5 9" id="KW-0547">Nucleotide-binding</keyword>
<feature type="site" description="Transition state stabilizer" evidence="9">
    <location>
        <position position="231"/>
    </location>
</feature>
<keyword evidence="7 9" id="KW-0067">ATP-binding</keyword>
<feature type="binding site" evidence="9">
    <location>
        <begin position="198"/>
        <end position="202"/>
    </location>
    <ligand>
        <name>ATP</name>
        <dbReference type="ChEBI" id="CHEBI:30616"/>
    </ligand>
</feature>
<sequence>MSAVLTLNAGSSSLKFALYRAASEPEVLRSGQVENIGPVARLSLRGGAPREIGPADHVVAVRAIFTALEGALKGQQVEGVGHRIVHGGKAFGAPVELTEEVLAQLEALIPLAPLHQPNNLAAVRAAQAAFPDARQIGCFDTAFHRGHPFVNDAFALPRRFYDQGVRRYGFHGLSYDYIAGVLKRDWPELAQGRVVICHLGNGASMCAVAQGRSRGSTMGFSALDGLPMGTRCGQLDPGVLLYLMAQGMTHAQIEHMLYSESGLMGLSQISNDMRMLLQSEDPRAAEAIDYYVFRIRREMGAMAAVLNGLDGVVFTGGIGENAAPIRARVVEGMDFLGLRLDADANAASAVSVGAGAAKILVIKTDEERVIARAVAAALAA</sequence>
<feature type="binding site" evidence="9">
    <location>
        <begin position="317"/>
        <end position="321"/>
    </location>
    <ligand>
        <name>ATP</name>
        <dbReference type="ChEBI" id="CHEBI:30616"/>
    </ligand>
</feature>
<proteinExistence type="inferred from homology"/>
<gene>
    <name evidence="9" type="primary">ackA</name>
    <name evidence="11" type="ORF">QO231_00425</name>
</gene>
<feature type="binding site" evidence="9">
    <location>
        <position position="8"/>
    </location>
    <ligand>
        <name>Mg(2+)</name>
        <dbReference type="ChEBI" id="CHEBI:18420"/>
    </ligand>
</feature>